<dbReference type="PANTHER" id="PTHR20941">
    <property type="entry name" value="FOLATE SYNTHESIS PROTEINS"/>
    <property type="match status" value="1"/>
</dbReference>
<keyword evidence="8 12" id="KW-0479">Metal-binding</keyword>
<evidence type="ECO:0000256" key="11">
    <source>
        <dbReference type="ARBA" id="ARBA00030193"/>
    </source>
</evidence>
<comment type="catalytic activity">
    <reaction evidence="1">
        <text>(7,8-dihydropterin-6-yl)methyl diphosphate + 4-aminobenzoate = 7,8-dihydropteroate + diphosphate</text>
        <dbReference type="Rhea" id="RHEA:19949"/>
        <dbReference type="ChEBI" id="CHEBI:17836"/>
        <dbReference type="ChEBI" id="CHEBI:17839"/>
        <dbReference type="ChEBI" id="CHEBI:33019"/>
        <dbReference type="ChEBI" id="CHEBI:72950"/>
        <dbReference type="EC" id="2.5.1.15"/>
    </reaction>
</comment>
<dbReference type="Proteomes" id="UP000179157">
    <property type="component" value="Unassembled WGS sequence"/>
</dbReference>
<evidence type="ECO:0000256" key="4">
    <source>
        <dbReference type="ARBA" id="ARBA00009503"/>
    </source>
</evidence>
<dbReference type="NCBIfam" id="TIGR01496">
    <property type="entry name" value="DHPS"/>
    <property type="match status" value="1"/>
</dbReference>
<dbReference type="AlphaFoldDB" id="A0A1F5UWG3"/>
<evidence type="ECO:0000256" key="7">
    <source>
        <dbReference type="ARBA" id="ARBA00022679"/>
    </source>
</evidence>
<dbReference type="STRING" id="1817864.A2Z21_06690"/>
<dbReference type="Gene3D" id="3.20.20.20">
    <property type="entry name" value="Dihydropteroate synthase-like"/>
    <property type="match status" value="1"/>
</dbReference>
<sequence>MIPSMLARTEILKQVGTRTLLMGVLNVTPDSFSDGGRFTNVEATLAHARQLAGEGADILDIGGESTRPGASPVSLEEELKRAIPVIRAVRAELPQMCISVDTYKARVAEEALEAGADMLNDVSALRFDSRMARVIAQADAPVVLMHMLGTPQTMQQSPTYKDVVAEIIKFLSERIVWATQQGISEERIVIDPGIGFGKKPEHNTQILRRLSEFKVLGRPLLLGTSRKSFLGALTKRPVEKRVEETIASVVIGVLHGADLVRVHDVGPIKHALMVADAIRY</sequence>
<evidence type="ECO:0000313" key="14">
    <source>
        <dbReference type="EMBL" id="OGF55480.1"/>
    </source>
</evidence>
<evidence type="ECO:0000256" key="1">
    <source>
        <dbReference type="ARBA" id="ARBA00000012"/>
    </source>
</evidence>
<comment type="caution">
    <text evidence="14">The sequence shown here is derived from an EMBL/GenBank/DDBJ whole genome shotgun (WGS) entry which is preliminary data.</text>
</comment>
<name>A0A1F5UWG3_FRAXR</name>
<evidence type="ECO:0000256" key="8">
    <source>
        <dbReference type="ARBA" id="ARBA00022723"/>
    </source>
</evidence>
<dbReference type="GO" id="GO:0046654">
    <property type="term" value="P:tetrahydrofolate biosynthetic process"/>
    <property type="evidence" value="ECO:0007669"/>
    <property type="project" value="UniProtKB-UniPathway"/>
</dbReference>
<evidence type="ECO:0000313" key="15">
    <source>
        <dbReference type="Proteomes" id="UP000179157"/>
    </source>
</evidence>
<evidence type="ECO:0000256" key="9">
    <source>
        <dbReference type="ARBA" id="ARBA00022842"/>
    </source>
</evidence>
<dbReference type="GO" id="GO:0004156">
    <property type="term" value="F:dihydropteroate synthase activity"/>
    <property type="evidence" value="ECO:0007669"/>
    <property type="project" value="UniProtKB-EC"/>
</dbReference>
<evidence type="ECO:0000256" key="6">
    <source>
        <dbReference type="ARBA" id="ARBA00016919"/>
    </source>
</evidence>
<dbReference type="InterPro" id="IPR000489">
    <property type="entry name" value="Pterin-binding_dom"/>
</dbReference>
<reference evidence="14 15" key="1">
    <citation type="journal article" date="2016" name="Nat. Commun.">
        <title>Thousands of microbial genomes shed light on interconnected biogeochemical processes in an aquifer system.</title>
        <authorList>
            <person name="Anantharaman K."/>
            <person name="Brown C.T."/>
            <person name="Hug L.A."/>
            <person name="Sharon I."/>
            <person name="Castelle C.J."/>
            <person name="Probst A.J."/>
            <person name="Thomas B.C."/>
            <person name="Singh A."/>
            <person name="Wilkins M.J."/>
            <person name="Karaoz U."/>
            <person name="Brodie E.L."/>
            <person name="Williams K.H."/>
            <person name="Hubbard S.S."/>
            <person name="Banfield J.F."/>
        </authorList>
    </citation>
    <scope>NUCLEOTIDE SEQUENCE [LARGE SCALE GENOMIC DNA]</scope>
    <source>
        <strain evidence="15">RBG_16_55_9</strain>
    </source>
</reference>
<dbReference type="GO" id="GO:0005829">
    <property type="term" value="C:cytosol"/>
    <property type="evidence" value="ECO:0007669"/>
    <property type="project" value="TreeGrafter"/>
</dbReference>
<keyword evidence="7 12" id="KW-0808">Transferase</keyword>
<dbReference type="PROSITE" id="PS50972">
    <property type="entry name" value="PTERIN_BINDING"/>
    <property type="match status" value="1"/>
</dbReference>
<dbReference type="PANTHER" id="PTHR20941:SF1">
    <property type="entry name" value="FOLIC ACID SYNTHESIS PROTEIN FOL1"/>
    <property type="match status" value="1"/>
</dbReference>
<feature type="domain" description="Pterin-binding" evidence="13">
    <location>
        <begin position="19"/>
        <end position="273"/>
    </location>
</feature>
<dbReference type="EMBL" id="MFGX01000056">
    <property type="protein sequence ID" value="OGF55480.1"/>
    <property type="molecule type" value="Genomic_DNA"/>
</dbReference>
<keyword evidence="10 12" id="KW-0289">Folate biosynthesis</keyword>
<dbReference type="CDD" id="cd00739">
    <property type="entry name" value="DHPS"/>
    <property type="match status" value="1"/>
</dbReference>
<dbReference type="InterPro" id="IPR011005">
    <property type="entry name" value="Dihydropteroate_synth-like_sf"/>
</dbReference>
<evidence type="ECO:0000259" key="13">
    <source>
        <dbReference type="PROSITE" id="PS50972"/>
    </source>
</evidence>
<dbReference type="InterPro" id="IPR045031">
    <property type="entry name" value="DHP_synth-like"/>
</dbReference>
<dbReference type="GO" id="GO:0046656">
    <property type="term" value="P:folic acid biosynthetic process"/>
    <property type="evidence" value="ECO:0007669"/>
    <property type="project" value="UniProtKB-KW"/>
</dbReference>
<gene>
    <name evidence="14" type="ORF">A2Z21_06690</name>
</gene>
<dbReference type="EC" id="2.5.1.15" evidence="5 12"/>
<comment type="function">
    <text evidence="12">Catalyzes the condensation of para-aminobenzoate (pABA) with 6-hydroxymethyl-7,8-dihydropterin diphosphate (DHPt-PP) to form 7,8-dihydropteroate (H2Pte), the immediate precursor of folate derivatives.</text>
</comment>
<comment type="pathway">
    <text evidence="3 12">Cofactor biosynthesis; tetrahydrofolate biosynthesis; 7,8-dihydrofolate from 2-amino-4-hydroxy-6-hydroxymethyl-7,8-dihydropteridine diphosphate and 4-aminobenzoate: step 1/2.</text>
</comment>
<evidence type="ECO:0000256" key="2">
    <source>
        <dbReference type="ARBA" id="ARBA00001946"/>
    </source>
</evidence>
<dbReference type="Pfam" id="PF00809">
    <property type="entry name" value="Pterin_bind"/>
    <property type="match status" value="1"/>
</dbReference>
<keyword evidence="9 12" id="KW-0460">Magnesium</keyword>
<dbReference type="GO" id="GO:0046872">
    <property type="term" value="F:metal ion binding"/>
    <property type="evidence" value="ECO:0007669"/>
    <property type="project" value="UniProtKB-KW"/>
</dbReference>
<proteinExistence type="inferred from homology"/>
<dbReference type="PROSITE" id="PS00793">
    <property type="entry name" value="DHPS_2"/>
    <property type="match status" value="1"/>
</dbReference>
<dbReference type="SUPFAM" id="SSF51717">
    <property type="entry name" value="Dihydropteroate synthetase-like"/>
    <property type="match status" value="1"/>
</dbReference>
<accession>A0A1F5UWG3</accession>
<protein>
    <recommendedName>
        <fullName evidence="6 12">Dihydropteroate synthase</fullName>
        <shortName evidence="12">DHPS</shortName>
        <ecNumber evidence="5 12">2.5.1.15</ecNumber>
    </recommendedName>
    <alternativeName>
        <fullName evidence="11 12">Dihydropteroate pyrophosphorylase</fullName>
    </alternativeName>
</protein>
<dbReference type="InterPro" id="IPR006390">
    <property type="entry name" value="DHP_synth_dom"/>
</dbReference>
<comment type="cofactor">
    <cofactor evidence="2 12">
        <name>Mg(2+)</name>
        <dbReference type="ChEBI" id="CHEBI:18420"/>
    </cofactor>
</comment>
<evidence type="ECO:0000256" key="10">
    <source>
        <dbReference type="ARBA" id="ARBA00022909"/>
    </source>
</evidence>
<organism evidence="14 15">
    <name type="scientific">Fraserbacteria sp. (strain RBG_16_55_9)</name>
    <dbReference type="NCBI Taxonomy" id="1817864"/>
    <lineage>
        <taxon>Bacteria</taxon>
        <taxon>Candidatus Fraseribacteriota</taxon>
    </lineage>
</organism>
<comment type="similarity">
    <text evidence="4 12">Belongs to the DHPS family.</text>
</comment>
<dbReference type="UniPathway" id="UPA00077">
    <property type="reaction ID" value="UER00156"/>
</dbReference>
<dbReference type="PROSITE" id="PS00792">
    <property type="entry name" value="DHPS_1"/>
    <property type="match status" value="1"/>
</dbReference>
<evidence type="ECO:0000256" key="3">
    <source>
        <dbReference type="ARBA" id="ARBA00004763"/>
    </source>
</evidence>
<evidence type="ECO:0000256" key="5">
    <source>
        <dbReference type="ARBA" id="ARBA00012458"/>
    </source>
</evidence>
<dbReference type="FunFam" id="3.20.20.20:FF:000006">
    <property type="entry name" value="Dihydropteroate synthase"/>
    <property type="match status" value="1"/>
</dbReference>
<evidence type="ECO:0000256" key="12">
    <source>
        <dbReference type="RuleBase" id="RU361205"/>
    </source>
</evidence>